<sequence length="236" mass="27025">MTKVSGATVRSISTVIRAFLIQPGPKFMELERYIEGACTGIRLEYTQEKRNSFMCQVFQPYIEHLLRQLEDQFPDLAILSKLTVMDPAGIDHPEDADYMATYGDEQIDDLVQHFTNLDGEAMRREWPVVRQMLTEMRPATLQHALSQLATLHSQTLPNFHKLATISLVLAASSADCERGFSHMRIVKNYMRNRLSESALEALLLLAIEGPPRQEFPFDQAVDRWAAMRQRRVDVTK</sequence>
<evidence type="ECO:0000313" key="2">
    <source>
        <dbReference type="Proteomes" id="UP000695022"/>
    </source>
</evidence>
<dbReference type="PANTHER" id="PTHR46880">
    <property type="entry name" value="RAS-ASSOCIATING DOMAIN-CONTAINING PROTEIN"/>
    <property type="match status" value="1"/>
</dbReference>
<evidence type="ECO:0000313" key="3">
    <source>
        <dbReference type="RefSeq" id="XP_014675746.1"/>
    </source>
</evidence>
<reference evidence="3" key="1">
    <citation type="submission" date="2025-08" db="UniProtKB">
        <authorList>
            <consortium name="RefSeq"/>
        </authorList>
    </citation>
    <scope>IDENTIFICATION</scope>
</reference>
<dbReference type="Proteomes" id="UP000695022">
    <property type="component" value="Unplaced"/>
</dbReference>
<name>A0ABM1EU75_PRICU</name>
<dbReference type="GeneID" id="106815752"/>
<keyword evidence="2" id="KW-1185">Reference proteome</keyword>
<gene>
    <name evidence="3" type="primary">LOC106815752</name>
</gene>
<protein>
    <submittedName>
        <fullName evidence="3">Uncharacterized protein LOC106815752</fullName>
    </submittedName>
</protein>
<dbReference type="RefSeq" id="XP_014675746.1">
    <property type="nucleotide sequence ID" value="XM_014820260.1"/>
</dbReference>
<dbReference type="Pfam" id="PF05699">
    <property type="entry name" value="Dimer_Tnp_hAT"/>
    <property type="match status" value="1"/>
</dbReference>
<proteinExistence type="predicted"/>
<evidence type="ECO:0000259" key="1">
    <source>
        <dbReference type="Pfam" id="PF05699"/>
    </source>
</evidence>
<dbReference type="InterPro" id="IPR008906">
    <property type="entry name" value="HATC_C_dom"/>
</dbReference>
<dbReference type="PANTHER" id="PTHR46880:SF5">
    <property type="entry name" value="DUF4371 DOMAIN-CONTAINING PROTEIN"/>
    <property type="match status" value="1"/>
</dbReference>
<dbReference type="SUPFAM" id="SSF53098">
    <property type="entry name" value="Ribonuclease H-like"/>
    <property type="match status" value="1"/>
</dbReference>
<organism evidence="2 3">
    <name type="scientific">Priapulus caudatus</name>
    <name type="common">Priapulid worm</name>
    <dbReference type="NCBI Taxonomy" id="37621"/>
    <lineage>
        <taxon>Eukaryota</taxon>
        <taxon>Metazoa</taxon>
        <taxon>Ecdysozoa</taxon>
        <taxon>Scalidophora</taxon>
        <taxon>Priapulida</taxon>
        <taxon>Priapulimorpha</taxon>
        <taxon>Priapulimorphida</taxon>
        <taxon>Priapulidae</taxon>
        <taxon>Priapulus</taxon>
    </lineage>
</organism>
<feature type="domain" description="HAT C-terminal dimerisation" evidence="1">
    <location>
        <begin position="151"/>
        <end position="204"/>
    </location>
</feature>
<accession>A0ABM1EU75</accession>
<dbReference type="InterPro" id="IPR012337">
    <property type="entry name" value="RNaseH-like_sf"/>
</dbReference>